<accession>A0AAV3AIW7</accession>
<name>A0AAV3AIW7_PYXAD</name>
<dbReference type="SUPFAM" id="SSF57302">
    <property type="entry name" value="Snake toxin-like"/>
    <property type="match status" value="1"/>
</dbReference>
<dbReference type="FunFam" id="2.10.60.10:FF:000003">
    <property type="entry name" value="lymphocyte antigen 6E isoform X1"/>
    <property type="match status" value="1"/>
</dbReference>
<feature type="transmembrane region" description="Helical" evidence="6">
    <location>
        <begin position="102"/>
        <end position="119"/>
    </location>
</feature>
<evidence type="ECO:0000256" key="7">
    <source>
        <dbReference type="SAM" id="SignalP"/>
    </source>
</evidence>
<dbReference type="GO" id="GO:0005886">
    <property type="term" value="C:plasma membrane"/>
    <property type="evidence" value="ECO:0007669"/>
    <property type="project" value="UniProtKB-SubCell"/>
</dbReference>
<dbReference type="Proteomes" id="UP001181693">
    <property type="component" value="Unassembled WGS sequence"/>
</dbReference>
<reference evidence="9" key="1">
    <citation type="thesis" date="2020" institute="ProQuest LLC" country="789 East Eisenhower Parkway, Ann Arbor, MI, USA">
        <title>Comparative Genomics and Chromosome Evolution.</title>
        <authorList>
            <person name="Mudd A.B."/>
        </authorList>
    </citation>
    <scope>NUCLEOTIDE SEQUENCE</scope>
    <source>
        <strain evidence="9">1538</strain>
        <tissue evidence="9">Blood</tissue>
    </source>
</reference>
<evidence type="ECO:0000256" key="5">
    <source>
        <dbReference type="ARBA" id="ARBA00023180"/>
    </source>
</evidence>
<sequence length="122" mass="12974">MAAYTSVLVLLALCVASAHALKCYTCDNEDNENKCKKTATCPADQTFCRAVVIEIGNFSYITKDCASMCKNSLIDGDAEASGLTFCCTTDLCNVSGAPSMQAMYTILAVALFFLGALLIQSK</sequence>
<feature type="domain" description="UPAR/Ly6" evidence="8">
    <location>
        <begin position="21"/>
        <end position="107"/>
    </location>
</feature>
<dbReference type="Gene3D" id="2.10.60.10">
    <property type="entry name" value="CD59"/>
    <property type="match status" value="1"/>
</dbReference>
<feature type="chain" id="PRO_5043741242" description="UPAR/Ly6 domain-containing protein" evidence="7">
    <location>
        <begin position="21"/>
        <end position="122"/>
    </location>
</feature>
<dbReference type="InterPro" id="IPR051110">
    <property type="entry name" value="Ly-6/neurotoxin-like_GPI-ap"/>
</dbReference>
<evidence type="ECO:0000313" key="10">
    <source>
        <dbReference type="Proteomes" id="UP001181693"/>
    </source>
</evidence>
<gene>
    <name evidence="9" type="ORF">GDO54_011612</name>
</gene>
<dbReference type="PANTHER" id="PTHR16983">
    <property type="entry name" value="UPAR/LY6 DOMAIN-CONTAINING PROTEIN"/>
    <property type="match status" value="1"/>
</dbReference>
<feature type="signal peptide" evidence="7">
    <location>
        <begin position="1"/>
        <end position="20"/>
    </location>
</feature>
<evidence type="ECO:0000256" key="2">
    <source>
        <dbReference type="ARBA" id="ARBA00022475"/>
    </source>
</evidence>
<dbReference type="SMART" id="SM00134">
    <property type="entry name" value="LU"/>
    <property type="match status" value="1"/>
</dbReference>
<evidence type="ECO:0000313" key="9">
    <source>
        <dbReference type="EMBL" id="DBA23897.1"/>
    </source>
</evidence>
<comment type="subcellular location">
    <subcellularLocation>
        <location evidence="1">Cell membrane</location>
    </subcellularLocation>
</comment>
<evidence type="ECO:0000259" key="8">
    <source>
        <dbReference type="SMART" id="SM00134"/>
    </source>
</evidence>
<keyword evidence="5" id="KW-0325">Glycoprotein</keyword>
<protein>
    <recommendedName>
        <fullName evidence="8">UPAR/Ly6 domain-containing protein</fullName>
    </recommendedName>
</protein>
<dbReference type="InterPro" id="IPR016054">
    <property type="entry name" value="LY6_UPA_recep-like"/>
</dbReference>
<dbReference type="PANTHER" id="PTHR16983:SF10">
    <property type="entry name" value="PROTEIN QUIVER"/>
    <property type="match status" value="1"/>
</dbReference>
<keyword evidence="10" id="KW-1185">Reference proteome</keyword>
<dbReference type="EMBL" id="DYDO01000005">
    <property type="protein sequence ID" value="DBA23897.1"/>
    <property type="molecule type" value="Genomic_DNA"/>
</dbReference>
<evidence type="ECO:0000256" key="1">
    <source>
        <dbReference type="ARBA" id="ARBA00004236"/>
    </source>
</evidence>
<dbReference type="Pfam" id="PF00087">
    <property type="entry name" value="Toxin_TOLIP"/>
    <property type="match status" value="1"/>
</dbReference>
<dbReference type="AlphaFoldDB" id="A0AAV3AIW7"/>
<dbReference type="InterPro" id="IPR035076">
    <property type="entry name" value="Toxin/TOLIP"/>
</dbReference>
<evidence type="ECO:0000256" key="4">
    <source>
        <dbReference type="ARBA" id="ARBA00023136"/>
    </source>
</evidence>
<organism evidence="9 10">
    <name type="scientific">Pyxicephalus adspersus</name>
    <name type="common">African bullfrog</name>
    <dbReference type="NCBI Taxonomy" id="30357"/>
    <lineage>
        <taxon>Eukaryota</taxon>
        <taxon>Metazoa</taxon>
        <taxon>Chordata</taxon>
        <taxon>Craniata</taxon>
        <taxon>Vertebrata</taxon>
        <taxon>Euteleostomi</taxon>
        <taxon>Amphibia</taxon>
        <taxon>Batrachia</taxon>
        <taxon>Anura</taxon>
        <taxon>Neobatrachia</taxon>
        <taxon>Ranoidea</taxon>
        <taxon>Pyxicephalidae</taxon>
        <taxon>Pyxicephalinae</taxon>
        <taxon>Pyxicephalus</taxon>
    </lineage>
</organism>
<keyword evidence="3 7" id="KW-0732">Signal</keyword>
<comment type="caution">
    <text evidence="9">The sequence shown here is derived from an EMBL/GenBank/DDBJ whole genome shotgun (WGS) entry which is preliminary data.</text>
</comment>
<keyword evidence="6" id="KW-1133">Transmembrane helix</keyword>
<evidence type="ECO:0000256" key="6">
    <source>
        <dbReference type="SAM" id="Phobius"/>
    </source>
</evidence>
<keyword evidence="2" id="KW-1003">Cell membrane</keyword>
<keyword evidence="6" id="KW-0812">Transmembrane</keyword>
<dbReference type="InterPro" id="IPR045860">
    <property type="entry name" value="Snake_toxin-like_sf"/>
</dbReference>
<evidence type="ECO:0000256" key="3">
    <source>
        <dbReference type="ARBA" id="ARBA00022729"/>
    </source>
</evidence>
<proteinExistence type="predicted"/>
<keyword evidence="4 6" id="KW-0472">Membrane</keyword>